<dbReference type="Gramene" id="Tc04v2_t009260.1">
    <property type="protein sequence ID" value="Tc04v2_p009260.1"/>
    <property type="gene ID" value="Tc04v2_g009260"/>
</dbReference>
<proteinExistence type="predicted"/>
<accession>A0AB32W9F3</accession>
<reference evidence="2" key="2">
    <citation type="submission" date="2025-08" db="UniProtKB">
        <authorList>
            <consortium name="RefSeq"/>
        </authorList>
    </citation>
    <scope>IDENTIFICATION</scope>
</reference>
<gene>
    <name evidence="2" type="primary">LOC18601830</name>
</gene>
<protein>
    <submittedName>
        <fullName evidence="2">Uncharacterized protein LOC18601830 isoform X1</fullName>
    </submittedName>
</protein>
<dbReference type="GeneID" id="18601830"/>
<evidence type="ECO:0000313" key="2">
    <source>
        <dbReference type="RefSeq" id="XP_017975365.1"/>
    </source>
</evidence>
<name>A0AB32W9F3_THECC</name>
<dbReference type="RefSeq" id="XP_017975365.1">
    <property type="nucleotide sequence ID" value="XM_018119876.1"/>
</dbReference>
<reference evidence="1" key="1">
    <citation type="journal article" date="1997" name="Nucleic Acids Res.">
        <title>tRNAscan-SE: a program for improved detection of transfer RNA genes in genomic sequence.</title>
        <authorList>
            <person name="Lowe T.M."/>
            <person name="Eddy S.R."/>
        </authorList>
    </citation>
    <scope>NUCLEOTIDE SEQUENCE [LARGE SCALE GENOMIC DNA]</scope>
    <source>
        <strain evidence="1">r\B97-61/B2</strain>
    </source>
</reference>
<dbReference type="Proteomes" id="UP000694886">
    <property type="component" value="Chromosome 4"/>
</dbReference>
<evidence type="ECO:0000313" key="1">
    <source>
        <dbReference type="Proteomes" id="UP000694886"/>
    </source>
</evidence>
<dbReference type="KEGG" id="tcc:18601830"/>
<dbReference type="AlphaFoldDB" id="A0AB32W9F3"/>
<sequence length="139" mass="16505">MLHLWGLKGDSKLRYGYFKASKIKEDLDFKSKKAHQRLMIFTECNRSIYAIWSRRQLFHRFPCYMTEKLLTTYNGAYMIITMKIGTKMIPMEKGKKKGHIQVAFSFLDRHFSACLRWCIWNLQPEKKNGASQKAPRAFE</sequence>
<organism evidence="1 2">
    <name type="scientific">Theobroma cacao</name>
    <name type="common">Cacao</name>
    <name type="synonym">Cocoa</name>
    <dbReference type="NCBI Taxonomy" id="3641"/>
    <lineage>
        <taxon>Eukaryota</taxon>
        <taxon>Viridiplantae</taxon>
        <taxon>Streptophyta</taxon>
        <taxon>Embryophyta</taxon>
        <taxon>Tracheophyta</taxon>
        <taxon>Spermatophyta</taxon>
        <taxon>Magnoliopsida</taxon>
        <taxon>eudicotyledons</taxon>
        <taxon>Gunneridae</taxon>
        <taxon>Pentapetalae</taxon>
        <taxon>rosids</taxon>
        <taxon>malvids</taxon>
        <taxon>Malvales</taxon>
        <taxon>Malvaceae</taxon>
        <taxon>Byttnerioideae</taxon>
        <taxon>Theobroma</taxon>
    </lineage>
</organism>